<dbReference type="InterPro" id="IPR036464">
    <property type="entry name" value="Rubisco_LSMT_subst-bd_sf"/>
</dbReference>
<organism evidence="5 6">
    <name type="scientific">Phakopsora pachyrhizi</name>
    <name type="common">Asian soybean rust disease fungus</name>
    <dbReference type="NCBI Taxonomy" id="170000"/>
    <lineage>
        <taxon>Eukaryota</taxon>
        <taxon>Fungi</taxon>
        <taxon>Dikarya</taxon>
        <taxon>Basidiomycota</taxon>
        <taxon>Pucciniomycotina</taxon>
        <taxon>Pucciniomycetes</taxon>
        <taxon>Pucciniales</taxon>
        <taxon>Phakopsoraceae</taxon>
        <taxon>Phakopsora</taxon>
    </lineage>
</organism>
<dbReference type="PANTHER" id="PTHR13271:SF34">
    <property type="entry name" value="N-LYSINE METHYLTRANSFERASE SETD6"/>
    <property type="match status" value="1"/>
</dbReference>
<proteinExistence type="predicted"/>
<dbReference type="InterPro" id="IPR046341">
    <property type="entry name" value="SET_dom_sf"/>
</dbReference>
<evidence type="ECO:0000313" key="5">
    <source>
        <dbReference type="EMBL" id="CAH7667319.1"/>
    </source>
</evidence>
<dbReference type="Gene3D" id="3.90.1410.10">
    <property type="entry name" value="set domain protein methyltransferase, domain 1"/>
    <property type="match status" value="1"/>
</dbReference>
<dbReference type="AlphaFoldDB" id="A0AAV0AJE2"/>
<dbReference type="InterPro" id="IPR001214">
    <property type="entry name" value="SET_dom"/>
</dbReference>
<keyword evidence="1" id="KW-0489">Methyltransferase</keyword>
<dbReference type="Gene3D" id="3.90.1420.10">
    <property type="entry name" value="Rubisco LSMT, substrate-binding domain"/>
    <property type="match status" value="1"/>
</dbReference>
<dbReference type="PANTHER" id="PTHR13271">
    <property type="entry name" value="UNCHARACTERIZED PUTATIVE METHYLTRANSFERASE"/>
    <property type="match status" value="1"/>
</dbReference>
<dbReference type="GO" id="GO:0005634">
    <property type="term" value="C:nucleus"/>
    <property type="evidence" value="ECO:0007669"/>
    <property type="project" value="TreeGrafter"/>
</dbReference>
<keyword evidence="6" id="KW-1185">Reference proteome</keyword>
<evidence type="ECO:0000256" key="1">
    <source>
        <dbReference type="ARBA" id="ARBA00022603"/>
    </source>
</evidence>
<evidence type="ECO:0000259" key="4">
    <source>
        <dbReference type="PROSITE" id="PS50280"/>
    </source>
</evidence>
<dbReference type="PROSITE" id="PS50280">
    <property type="entry name" value="SET"/>
    <property type="match status" value="1"/>
</dbReference>
<feature type="domain" description="SET" evidence="4">
    <location>
        <begin position="31"/>
        <end position="335"/>
    </location>
</feature>
<keyword evidence="2" id="KW-0808">Transferase</keyword>
<keyword evidence="3" id="KW-0949">S-adenosyl-L-methionine</keyword>
<comment type="caution">
    <text evidence="5">The sequence shown here is derived from an EMBL/GenBank/DDBJ whole genome shotgun (WGS) entry which is preliminary data.</text>
</comment>
<dbReference type="Proteomes" id="UP001153365">
    <property type="component" value="Unassembled WGS sequence"/>
</dbReference>
<evidence type="ECO:0000256" key="2">
    <source>
        <dbReference type="ARBA" id="ARBA00022679"/>
    </source>
</evidence>
<dbReference type="GO" id="GO:0032259">
    <property type="term" value="P:methylation"/>
    <property type="evidence" value="ECO:0007669"/>
    <property type="project" value="UniProtKB-KW"/>
</dbReference>
<protein>
    <submittedName>
        <fullName evidence="5">Expressed protein</fullName>
    </submittedName>
</protein>
<name>A0AAV0AJE2_PHAPC</name>
<dbReference type="SUPFAM" id="SSF82199">
    <property type="entry name" value="SET domain"/>
    <property type="match status" value="1"/>
</dbReference>
<dbReference type="InterPro" id="IPR050600">
    <property type="entry name" value="SETD3_SETD6_MTase"/>
</dbReference>
<sequence>MIDSIRDYSEQCCVRNELSRWLNESGGGFHPNLVFGPTESDLSSLHKTSMGTCLFAIEPISETEILATCTSELAITPQNSFKRLEELFKRYNDVKNPSVLSHEENFETFRKTLRSWKDNQLTAFYLMLSKLAVELLTSTSKKREDEGLTQILKSNLFTFHKPYIQTIPSSESLTTPLYWKEQELEKLRFTDLYQAASQRKESWCLEYEMMACQIQKSFPTLFELMKQSLSCNDYIWANTILSSRAFPSSLLEARKLSDQINHDAFLPGHKRSLGDSKAVSEPTQILLPGIDALNHKRGARVEWRSVHNCIESSRVELVNLETLIQQGNQVFNNYGPKSTAELILGYGFALGKEDWTAYKFGSDLTTNPDDFFHVKLVAPSRTEFSSTIIKSLFESFEVEDLSHYVKRSEPIPELLLAQLRLLVLNDPGEIKTVERTFSHSKKSHSKTLFRDKFMEAMPPRISWENELDCIDCLRSLLETKLSDLLKIDHESEEESNWDGVREPIKRMIQIYRSGNLFYNLKKHLFFLLSNYIKEFNSSFFSFNYVPFLINKNGN</sequence>
<evidence type="ECO:0000256" key="3">
    <source>
        <dbReference type="ARBA" id="ARBA00022691"/>
    </source>
</evidence>
<dbReference type="EMBL" id="CALTRL010000272">
    <property type="protein sequence ID" value="CAH7667319.1"/>
    <property type="molecule type" value="Genomic_DNA"/>
</dbReference>
<gene>
    <name evidence="5" type="ORF">PPACK8108_LOCUS1737</name>
</gene>
<reference evidence="5" key="1">
    <citation type="submission" date="2022-06" db="EMBL/GenBank/DDBJ databases">
        <authorList>
            <consortium name="SYNGENTA / RWTH Aachen University"/>
        </authorList>
    </citation>
    <scope>NUCLEOTIDE SEQUENCE</scope>
</reference>
<dbReference type="GO" id="GO:0016279">
    <property type="term" value="F:protein-lysine N-methyltransferase activity"/>
    <property type="evidence" value="ECO:0007669"/>
    <property type="project" value="TreeGrafter"/>
</dbReference>
<evidence type="ECO:0000313" key="6">
    <source>
        <dbReference type="Proteomes" id="UP001153365"/>
    </source>
</evidence>
<accession>A0AAV0AJE2</accession>